<dbReference type="HOGENOM" id="CLU_2555661_0_0_6"/>
<dbReference type="PATRIC" id="fig|1038922.3.peg.4991"/>
<protein>
    <submittedName>
        <fullName evidence="1">Uncharacterized protein</fullName>
    </submittedName>
</protein>
<dbReference type="EMBL" id="AGBM01000002">
    <property type="protein sequence ID" value="EJK98805.1"/>
    <property type="molecule type" value="Genomic_DNA"/>
</dbReference>
<dbReference type="AlphaFoldDB" id="J2XVG9"/>
<comment type="caution">
    <text evidence="1">The sequence shown here is derived from an EMBL/GenBank/DDBJ whole genome shotgun (WGS) entry which is preliminary data.</text>
</comment>
<accession>J2XVG9</accession>
<reference evidence="1" key="1">
    <citation type="journal article" date="2012" name="PLoS Genet.">
        <title>Comparative Genomics of Plant-Associated Pseudomonas spp.: Insights into Diversity and Inheritance of Traits Involved in Multitrophic Interactions.</title>
        <authorList>
            <person name="Loper J.E."/>
            <person name="Hassan K.A."/>
            <person name="Mavrodi D.V."/>
            <person name="Davis E.W.II."/>
            <person name="Lim C.K."/>
            <person name="Shaffer B.T."/>
            <person name="Elbourne L.D."/>
            <person name="Stockwell V.O."/>
            <person name="Hartney S.L."/>
            <person name="Breakwell K."/>
            <person name="Henkels M.D."/>
            <person name="Tetu S.G."/>
            <person name="Rangel L.I."/>
            <person name="Kidarsa T.A."/>
            <person name="Wilson N.L."/>
            <person name="van de Mortel J.E."/>
            <person name="Song C."/>
            <person name="Blumhagen R."/>
            <person name="Radune D."/>
            <person name="Hostetler J.B."/>
            <person name="Brinkac L.M."/>
            <person name="Durkin A.S."/>
            <person name="Kluepfel D.A."/>
            <person name="Wechter W.P."/>
            <person name="Anderson A.J."/>
            <person name="Kim Y.C."/>
            <person name="Pierson L.S.III."/>
            <person name="Pierson E.A."/>
            <person name="Lindow S.E."/>
            <person name="Kobayashi D.Y."/>
            <person name="Raaijmakers J.M."/>
            <person name="Weller D.M."/>
            <person name="Thomashow L.S."/>
            <person name="Allen A.E."/>
            <person name="Paulsen I.T."/>
        </authorList>
    </citation>
    <scope>NUCLEOTIDE SEQUENCE [LARGE SCALE GENOMIC DNA]</scope>
    <source>
        <strain evidence="1">Q2-87</strain>
    </source>
</reference>
<gene>
    <name evidence="1" type="ORF">PflQ2_0523</name>
</gene>
<evidence type="ECO:0000313" key="1">
    <source>
        <dbReference type="EMBL" id="EJK98805.1"/>
    </source>
</evidence>
<sequence>MEVANTALLQFNGAEFAIHEPDADDHAPTRATITCKYGAINLTLEYLQVQEPTLLPWADNRCESLDIKTCRLTSADDFRVSF</sequence>
<proteinExistence type="predicted"/>
<name>J2XVG9_PSEFQ</name>
<organism evidence="1">
    <name type="scientific">Pseudomonas fluorescens (strain Q2-87)</name>
    <dbReference type="NCBI Taxonomy" id="1038922"/>
    <lineage>
        <taxon>Bacteria</taxon>
        <taxon>Pseudomonadati</taxon>
        <taxon>Pseudomonadota</taxon>
        <taxon>Gammaproteobacteria</taxon>
        <taxon>Pseudomonadales</taxon>
        <taxon>Pseudomonadaceae</taxon>
        <taxon>Pseudomonas</taxon>
    </lineage>
</organism>
<dbReference type="Proteomes" id="UP000007289">
    <property type="component" value="Chromosome"/>
</dbReference>